<dbReference type="NCBIfam" id="TIGR02532">
    <property type="entry name" value="IV_pilin_GFxxxE"/>
    <property type="match status" value="1"/>
</dbReference>
<evidence type="ECO:0000313" key="3">
    <source>
        <dbReference type="Proteomes" id="UP000177092"/>
    </source>
</evidence>
<accession>A0A1F6A6R8</accession>
<feature type="transmembrane region" description="Helical" evidence="1">
    <location>
        <begin position="12"/>
        <end position="36"/>
    </location>
</feature>
<evidence type="ECO:0000313" key="2">
    <source>
        <dbReference type="EMBL" id="OGG20430.1"/>
    </source>
</evidence>
<name>A0A1F6A6R8_9BACT</name>
<evidence type="ECO:0008006" key="4">
    <source>
        <dbReference type="Google" id="ProtNLM"/>
    </source>
</evidence>
<dbReference type="SUPFAM" id="SSF54523">
    <property type="entry name" value="Pili subunits"/>
    <property type="match status" value="1"/>
</dbReference>
<keyword evidence="1" id="KW-1133">Transmembrane helix</keyword>
<dbReference type="AlphaFoldDB" id="A0A1F6A6R8"/>
<sequence>MLKNCQPQHRNRAFTIMEVMIVISIIALLSTVILYANIKGALEKARDSKRKQDLNKLVRTLEEYYNDFLYFPEPNLDKGTISDVDWGKPYTQYNITLPKDPLSPSQDYYYLSDAYNQSYFVIYAKLENKDDGDIILTGCKDGCGPNLAYNYAVHSSNVQMIEGVPFY</sequence>
<dbReference type="STRING" id="1798384.A3D03_01685"/>
<dbReference type="Proteomes" id="UP000177092">
    <property type="component" value="Unassembled WGS sequence"/>
</dbReference>
<dbReference type="Gene3D" id="3.30.700.10">
    <property type="entry name" value="Glycoprotein, Type 4 Pilin"/>
    <property type="match status" value="1"/>
</dbReference>
<dbReference type="EMBL" id="MFJN01000047">
    <property type="protein sequence ID" value="OGG20430.1"/>
    <property type="molecule type" value="Genomic_DNA"/>
</dbReference>
<protein>
    <recommendedName>
        <fullName evidence="4">Type II secretion system protein GspG C-terminal domain-containing protein</fullName>
    </recommendedName>
</protein>
<dbReference type="InterPro" id="IPR012902">
    <property type="entry name" value="N_methyl_site"/>
</dbReference>
<keyword evidence="1" id="KW-0472">Membrane</keyword>
<organism evidence="2 3">
    <name type="scientific">Candidatus Gottesmanbacteria bacterium RIFCSPHIGHO2_02_FULL_40_13</name>
    <dbReference type="NCBI Taxonomy" id="1798384"/>
    <lineage>
        <taxon>Bacteria</taxon>
        <taxon>Candidatus Gottesmaniibacteriota</taxon>
    </lineage>
</organism>
<reference evidence="2 3" key="1">
    <citation type="journal article" date="2016" name="Nat. Commun.">
        <title>Thousands of microbial genomes shed light on interconnected biogeochemical processes in an aquifer system.</title>
        <authorList>
            <person name="Anantharaman K."/>
            <person name="Brown C.T."/>
            <person name="Hug L.A."/>
            <person name="Sharon I."/>
            <person name="Castelle C.J."/>
            <person name="Probst A.J."/>
            <person name="Thomas B.C."/>
            <person name="Singh A."/>
            <person name="Wilkins M.J."/>
            <person name="Karaoz U."/>
            <person name="Brodie E.L."/>
            <person name="Williams K.H."/>
            <person name="Hubbard S.S."/>
            <person name="Banfield J.F."/>
        </authorList>
    </citation>
    <scope>NUCLEOTIDE SEQUENCE [LARGE SCALE GENOMIC DNA]</scope>
</reference>
<proteinExistence type="predicted"/>
<dbReference type="InterPro" id="IPR045584">
    <property type="entry name" value="Pilin-like"/>
</dbReference>
<comment type="caution">
    <text evidence="2">The sequence shown here is derived from an EMBL/GenBank/DDBJ whole genome shotgun (WGS) entry which is preliminary data.</text>
</comment>
<evidence type="ECO:0000256" key="1">
    <source>
        <dbReference type="SAM" id="Phobius"/>
    </source>
</evidence>
<keyword evidence="1" id="KW-0812">Transmembrane</keyword>
<dbReference type="Pfam" id="PF07963">
    <property type="entry name" value="N_methyl"/>
    <property type="match status" value="1"/>
</dbReference>
<gene>
    <name evidence="2" type="ORF">A3D03_01685</name>
</gene>